<dbReference type="Proteomes" id="UP000320580">
    <property type="component" value="Chromosome"/>
</dbReference>
<organism evidence="2 3">
    <name type="scientific">Streptomyces qinzhouensis</name>
    <dbReference type="NCBI Taxonomy" id="2599401"/>
    <lineage>
        <taxon>Bacteria</taxon>
        <taxon>Bacillati</taxon>
        <taxon>Actinomycetota</taxon>
        <taxon>Actinomycetes</taxon>
        <taxon>Kitasatosporales</taxon>
        <taxon>Streptomycetaceae</taxon>
        <taxon>Streptomyces</taxon>
    </lineage>
</organism>
<evidence type="ECO:0000313" key="2">
    <source>
        <dbReference type="EMBL" id="QDY79000.1"/>
    </source>
</evidence>
<dbReference type="Gene3D" id="3.30.9.40">
    <property type="match status" value="1"/>
</dbReference>
<evidence type="ECO:0000259" key="1">
    <source>
        <dbReference type="Pfam" id="PF17885"/>
    </source>
</evidence>
<dbReference type="Gene3D" id="3.50.50.60">
    <property type="entry name" value="FAD/NAD(P)-binding domain"/>
    <property type="match status" value="2"/>
</dbReference>
<dbReference type="Gene3D" id="6.10.250.650">
    <property type="match status" value="1"/>
</dbReference>
<feature type="domain" description="Styrene monooxygenase StyA putative substrate binding" evidence="1">
    <location>
        <begin position="154"/>
        <end position="264"/>
    </location>
</feature>
<reference evidence="2 3" key="1">
    <citation type="submission" date="2019-07" db="EMBL/GenBank/DDBJ databases">
        <authorList>
            <person name="Zhu P."/>
        </authorList>
    </citation>
    <scope>NUCLEOTIDE SEQUENCE [LARGE SCALE GENOMIC DNA]</scope>
    <source>
        <strain evidence="2 3">SSL-25</strain>
    </source>
</reference>
<dbReference type="SUPFAM" id="SSF51905">
    <property type="entry name" value="FAD/NAD(P)-binding domain"/>
    <property type="match status" value="1"/>
</dbReference>
<dbReference type="KEGG" id="sqz:FQU76_23555"/>
<name>A0A5B8JMJ3_9ACTN</name>
<dbReference type="InterPro" id="IPR041654">
    <property type="entry name" value="StyA_sbd"/>
</dbReference>
<dbReference type="Pfam" id="PF17885">
    <property type="entry name" value="Smoa_sbd"/>
    <property type="match status" value="1"/>
</dbReference>
<accession>A0A5B8JMJ3</accession>
<proteinExistence type="predicted"/>
<dbReference type="InterPro" id="IPR036188">
    <property type="entry name" value="FAD/NAD-bd_sf"/>
</dbReference>
<protein>
    <submittedName>
        <fullName evidence="2">FAD-dependent oxidoreductase</fullName>
    </submittedName>
</protein>
<gene>
    <name evidence="2" type="ORF">FQU76_23555</name>
</gene>
<sequence length="418" mass="45207">MRKILIVGAGQSGLQLALGLQDRGYEVTLMSNRTADEIRSGRVMSTQCMFHTALQHERDLDIGFWESQAPRIDGLGVSVAGPPAEDAPEGPLPRIIDWVGKLDGYAQSVDQRVKMAGWMETFAQRGGQLVIHGAAVSDLDFFARTYDLVMVSAGKGELVSMFGRDVSRSPYDAPQRALAVAYVHGLGPRPEHPDYDAIRCNLVPGVGELFVMPTLTTSGRADILFWEGIPGGPLDVFAGVKDPAEHLALTLRLMERFTPWEYARAGKVELTDGGGTLAGRYAPVVRNPVGRLPGGGAVLGVADVVVANDPITGQGSNSASKCAASYLESITDHGDRPFDETWMRNTFERYWTTAQHVTKWTNAMLAPPPEHVLNLIGAAGQIQPVADRFANGFDNPADFENFFFDPEKAGAYLSTFGG</sequence>
<evidence type="ECO:0000313" key="3">
    <source>
        <dbReference type="Proteomes" id="UP000320580"/>
    </source>
</evidence>
<dbReference type="OrthoDB" id="3414915at2"/>
<keyword evidence="3" id="KW-1185">Reference proteome</keyword>
<dbReference type="PRINTS" id="PR00420">
    <property type="entry name" value="RNGMNOXGNASE"/>
</dbReference>
<dbReference type="EMBL" id="CP042266">
    <property type="protein sequence ID" value="QDY79000.1"/>
    <property type="molecule type" value="Genomic_DNA"/>
</dbReference>
<dbReference type="AlphaFoldDB" id="A0A5B8JMJ3"/>
<dbReference type="RefSeq" id="WP_146482307.1">
    <property type="nucleotide sequence ID" value="NZ_CP042266.1"/>
</dbReference>